<keyword evidence="6 8" id="KW-0131">Cell cycle</keyword>
<keyword evidence="7 8" id="KW-0961">Cell wall biogenesis/degradation</keyword>
<feature type="binding site" evidence="8">
    <location>
        <position position="462"/>
    </location>
    <ligand>
        <name>meso-2,6-diaminopimelate</name>
        <dbReference type="ChEBI" id="CHEBI:57791"/>
    </ligand>
</feature>
<dbReference type="Gene3D" id="3.40.1390.10">
    <property type="entry name" value="MurE/MurF, N-terminal domain"/>
    <property type="match status" value="1"/>
</dbReference>
<feature type="binding site" evidence="8">
    <location>
        <begin position="151"/>
        <end position="152"/>
    </location>
    <ligand>
        <name>UDP-N-acetyl-alpha-D-muramoyl-L-alanyl-D-glutamate</name>
        <dbReference type="ChEBI" id="CHEBI:83900"/>
    </ligand>
</feature>
<gene>
    <name evidence="8" type="primary">murE</name>
    <name evidence="13" type="ORF">ACFQU8_00490</name>
</gene>
<dbReference type="NCBIfam" id="NF001124">
    <property type="entry name" value="PRK00139.1-2"/>
    <property type="match status" value="1"/>
</dbReference>
<dbReference type="Gene3D" id="3.90.190.20">
    <property type="entry name" value="Mur ligase, C-terminal domain"/>
    <property type="match status" value="1"/>
</dbReference>
<feature type="binding site" evidence="8">
    <location>
        <begin position="408"/>
        <end position="411"/>
    </location>
    <ligand>
        <name>meso-2,6-diaminopimelate</name>
        <dbReference type="ChEBI" id="CHEBI:57791"/>
    </ligand>
</feature>
<comment type="function">
    <text evidence="8">Catalyzes the addition of meso-diaminopimelic acid to the nucleotide precursor UDP-N-acetylmuramoyl-L-alanyl-D-glutamate (UMAG) in the biosynthesis of bacterial cell-wall peptidoglycan.</text>
</comment>
<keyword evidence="8" id="KW-0963">Cytoplasm</keyword>
<reference evidence="14" key="1">
    <citation type="journal article" date="2019" name="Int. J. Syst. Evol. Microbiol.">
        <title>The Global Catalogue of Microorganisms (GCM) 10K type strain sequencing project: providing services to taxonomists for standard genome sequencing and annotation.</title>
        <authorList>
            <consortium name="The Broad Institute Genomics Platform"/>
            <consortium name="The Broad Institute Genome Sequencing Center for Infectious Disease"/>
            <person name="Wu L."/>
            <person name="Ma J."/>
        </authorList>
    </citation>
    <scope>NUCLEOTIDE SEQUENCE [LARGE SCALE GENOMIC DNA]</scope>
    <source>
        <strain evidence="14">JCM 30234</strain>
    </source>
</reference>
<dbReference type="SUPFAM" id="SSF63418">
    <property type="entry name" value="MurE/MurF N-terminal domain"/>
    <property type="match status" value="1"/>
</dbReference>
<keyword evidence="8" id="KW-0067">ATP-binding</keyword>
<evidence type="ECO:0000256" key="2">
    <source>
        <dbReference type="ARBA" id="ARBA00005898"/>
    </source>
</evidence>
<comment type="cofactor">
    <cofactor evidence="8">
        <name>Mg(2+)</name>
        <dbReference type="ChEBI" id="CHEBI:18420"/>
    </cofactor>
</comment>
<feature type="binding site" evidence="8">
    <location>
        <position position="178"/>
    </location>
    <ligand>
        <name>UDP-N-acetyl-alpha-D-muramoyl-L-alanyl-D-glutamate</name>
        <dbReference type="ChEBI" id="CHEBI:83900"/>
    </ligand>
</feature>
<comment type="caution">
    <text evidence="8">Lacks conserved residue(s) required for the propagation of feature annotation.</text>
</comment>
<dbReference type="SUPFAM" id="SSF53244">
    <property type="entry name" value="MurD-like peptide ligases, peptide-binding domain"/>
    <property type="match status" value="1"/>
</dbReference>
<evidence type="ECO:0000313" key="14">
    <source>
        <dbReference type="Proteomes" id="UP001596620"/>
    </source>
</evidence>
<dbReference type="InterPro" id="IPR035911">
    <property type="entry name" value="MurE/MurF_N"/>
</dbReference>
<dbReference type="InterPro" id="IPR005761">
    <property type="entry name" value="UDP-N-AcMur-Glu-dNH2Pim_ligase"/>
</dbReference>
<feature type="modified residue" description="N6-carboxylysine" evidence="8">
    <location>
        <position position="218"/>
    </location>
</feature>
<feature type="domain" description="Mur ligase C-terminal" evidence="11">
    <location>
        <begin position="335"/>
        <end position="460"/>
    </location>
</feature>
<accession>A0ABW2UST7</accession>
<dbReference type="PANTHER" id="PTHR23135:SF4">
    <property type="entry name" value="UDP-N-ACETYLMURAMOYL-L-ALANYL-D-GLUTAMATE--2,6-DIAMINOPIMELATE LIGASE MURE HOMOLOG, CHLOROPLASTIC"/>
    <property type="match status" value="1"/>
</dbReference>
<evidence type="ECO:0000259" key="12">
    <source>
        <dbReference type="Pfam" id="PF08245"/>
    </source>
</evidence>
<evidence type="ECO:0000256" key="5">
    <source>
        <dbReference type="ARBA" id="ARBA00022984"/>
    </source>
</evidence>
<protein>
    <recommendedName>
        <fullName evidence="8">UDP-N-acetylmuramoyl-L-alanyl-D-glutamate--2,6-diaminopimelate ligase</fullName>
        <ecNumber evidence="8">6.3.2.13</ecNumber>
    </recommendedName>
    <alternativeName>
        <fullName evidence="8">Meso-A2pm-adding enzyme</fullName>
    </alternativeName>
    <alternativeName>
        <fullName evidence="8">Meso-diaminopimelate-adding enzyme</fullName>
    </alternativeName>
    <alternativeName>
        <fullName evidence="8">UDP-MurNAc-L-Ala-D-Glu:meso-diaminopimelate ligase</fullName>
    </alternativeName>
    <alternativeName>
        <fullName evidence="8">UDP-MurNAc-tripeptide synthetase</fullName>
    </alternativeName>
    <alternativeName>
        <fullName evidence="8">UDP-N-acetylmuramyl-tripeptide synthetase</fullName>
    </alternativeName>
</protein>
<dbReference type="Proteomes" id="UP001596620">
    <property type="component" value="Unassembled WGS sequence"/>
</dbReference>
<evidence type="ECO:0000256" key="8">
    <source>
        <dbReference type="HAMAP-Rule" id="MF_00208"/>
    </source>
</evidence>
<dbReference type="InterPro" id="IPR036565">
    <property type="entry name" value="Mur-like_cat_sf"/>
</dbReference>
<comment type="pathway">
    <text evidence="1 8 9">Cell wall biogenesis; peptidoglycan biosynthesis.</text>
</comment>
<dbReference type="PANTHER" id="PTHR23135">
    <property type="entry name" value="MUR LIGASE FAMILY MEMBER"/>
    <property type="match status" value="1"/>
</dbReference>
<dbReference type="SUPFAM" id="SSF53623">
    <property type="entry name" value="MurD-like peptide ligases, catalytic domain"/>
    <property type="match status" value="1"/>
</dbReference>
<keyword evidence="8 13" id="KW-0436">Ligase</keyword>
<comment type="caution">
    <text evidence="13">The sequence shown here is derived from an EMBL/GenBank/DDBJ whole genome shotgun (WGS) entry which is preliminary data.</text>
</comment>
<proteinExistence type="inferred from homology"/>
<dbReference type="Pfam" id="PF02875">
    <property type="entry name" value="Mur_ligase_C"/>
    <property type="match status" value="1"/>
</dbReference>
<comment type="PTM">
    <text evidence="8">Carboxylation is probably crucial for Mg(2+) binding and, consequently, for the gamma-phosphate positioning of ATP.</text>
</comment>
<evidence type="ECO:0000256" key="6">
    <source>
        <dbReference type="ARBA" id="ARBA00023306"/>
    </source>
</evidence>
<keyword evidence="5 8" id="KW-0573">Peptidoglycan synthesis</keyword>
<keyword evidence="8" id="KW-0460">Magnesium</keyword>
<feature type="domain" description="Mur ligase central" evidence="12">
    <location>
        <begin position="107"/>
        <end position="313"/>
    </location>
</feature>
<dbReference type="RefSeq" id="WP_382357194.1">
    <property type="nucleotide sequence ID" value="NZ_JBHTGR010000001.1"/>
</dbReference>
<evidence type="ECO:0000256" key="3">
    <source>
        <dbReference type="ARBA" id="ARBA00022618"/>
    </source>
</evidence>
<dbReference type="GO" id="GO:0008765">
    <property type="term" value="F:UDP-N-acetylmuramoylalanyl-D-glutamate-2,6-diaminopimelate ligase activity"/>
    <property type="evidence" value="ECO:0007669"/>
    <property type="project" value="UniProtKB-EC"/>
</dbReference>
<evidence type="ECO:0000259" key="10">
    <source>
        <dbReference type="Pfam" id="PF01225"/>
    </source>
</evidence>
<dbReference type="HAMAP" id="MF_00208">
    <property type="entry name" value="MurE"/>
    <property type="match status" value="1"/>
</dbReference>
<feature type="binding site" evidence="8">
    <location>
        <begin position="109"/>
        <end position="115"/>
    </location>
    <ligand>
        <name>ATP</name>
        <dbReference type="ChEBI" id="CHEBI:30616"/>
    </ligand>
</feature>
<feature type="domain" description="Mur ligase N-terminal catalytic" evidence="10">
    <location>
        <begin position="24"/>
        <end position="95"/>
    </location>
</feature>
<evidence type="ECO:0000256" key="9">
    <source>
        <dbReference type="RuleBase" id="RU004135"/>
    </source>
</evidence>
<feature type="binding site" evidence="8">
    <location>
        <position position="384"/>
    </location>
    <ligand>
        <name>meso-2,6-diaminopimelate</name>
        <dbReference type="ChEBI" id="CHEBI:57791"/>
    </ligand>
</feature>
<dbReference type="Pfam" id="PF01225">
    <property type="entry name" value="Mur_ligase"/>
    <property type="match status" value="1"/>
</dbReference>
<dbReference type="NCBIfam" id="TIGR01085">
    <property type="entry name" value="murE"/>
    <property type="match status" value="1"/>
</dbReference>
<dbReference type="NCBIfam" id="NF001126">
    <property type="entry name" value="PRK00139.1-4"/>
    <property type="match status" value="1"/>
</dbReference>
<evidence type="ECO:0000313" key="13">
    <source>
        <dbReference type="EMBL" id="MFC7745716.1"/>
    </source>
</evidence>
<feature type="binding site" evidence="8">
    <location>
        <position position="31"/>
    </location>
    <ligand>
        <name>UDP-N-acetyl-alpha-D-muramoyl-L-alanyl-D-glutamate</name>
        <dbReference type="ChEBI" id="CHEBI:83900"/>
    </ligand>
</feature>
<comment type="subcellular location">
    <subcellularLocation>
        <location evidence="8 9">Cytoplasm</location>
    </subcellularLocation>
</comment>
<dbReference type="InterPro" id="IPR013221">
    <property type="entry name" value="Mur_ligase_cen"/>
</dbReference>
<feature type="short sequence motif" description="Meso-diaminopimelate recognition motif" evidence="8">
    <location>
        <begin position="408"/>
        <end position="411"/>
    </location>
</feature>
<dbReference type="InterPro" id="IPR036615">
    <property type="entry name" value="Mur_ligase_C_dom_sf"/>
</dbReference>
<name>A0ABW2UST7_9BACI</name>
<comment type="catalytic activity">
    <reaction evidence="8">
        <text>UDP-N-acetyl-alpha-D-muramoyl-L-alanyl-D-glutamate + meso-2,6-diaminopimelate + ATP = UDP-N-acetyl-alpha-D-muramoyl-L-alanyl-gamma-D-glutamyl-meso-2,6-diaminopimelate + ADP + phosphate + H(+)</text>
        <dbReference type="Rhea" id="RHEA:23676"/>
        <dbReference type="ChEBI" id="CHEBI:15378"/>
        <dbReference type="ChEBI" id="CHEBI:30616"/>
        <dbReference type="ChEBI" id="CHEBI:43474"/>
        <dbReference type="ChEBI" id="CHEBI:57791"/>
        <dbReference type="ChEBI" id="CHEBI:83900"/>
        <dbReference type="ChEBI" id="CHEBI:83905"/>
        <dbReference type="ChEBI" id="CHEBI:456216"/>
        <dbReference type="EC" id="6.3.2.13"/>
    </reaction>
</comment>
<feature type="binding site" evidence="8">
    <location>
        <position position="458"/>
    </location>
    <ligand>
        <name>meso-2,6-diaminopimelate</name>
        <dbReference type="ChEBI" id="CHEBI:57791"/>
    </ligand>
</feature>
<evidence type="ECO:0000256" key="1">
    <source>
        <dbReference type="ARBA" id="ARBA00004752"/>
    </source>
</evidence>
<keyword evidence="4 8" id="KW-0133">Cell shape</keyword>
<dbReference type="InterPro" id="IPR000713">
    <property type="entry name" value="Mur_ligase_N"/>
</dbReference>
<evidence type="ECO:0000256" key="4">
    <source>
        <dbReference type="ARBA" id="ARBA00022960"/>
    </source>
</evidence>
<dbReference type="Pfam" id="PF08245">
    <property type="entry name" value="Mur_ligase_M"/>
    <property type="match status" value="1"/>
</dbReference>
<evidence type="ECO:0000259" key="11">
    <source>
        <dbReference type="Pfam" id="PF02875"/>
    </source>
</evidence>
<keyword evidence="8" id="KW-0547">Nucleotide-binding</keyword>
<comment type="similarity">
    <text evidence="2 8">Belongs to the MurCDEF family. MurE subfamily.</text>
</comment>
<dbReference type="EC" id="6.3.2.13" evidence="8"/>
<evidence type="ECO:0000256" key="7">
    <source>
        <dbReference type="ARBA" id="ARBA00023316"/>
    </source>
</evidence>
<feature type="binding site" evidence="8">
    <location>
        <position position="150"/>
    </location>
    <ligand>
        <name>UDP-N-acetyl-alpha-D-muramoyl-L-alanyl-D-glutamate</name>
        <dbReference type="ChEBI" id="CHEBI:83900"/>
    </ligand>
</feature>
<feature type="binding site" evidence="8">
    <location>
        <position position="186"/>
    </location>
    <ligand>
        <name>UDP-N-acetyl-alpha-D-muramoyl-L-alanyl-D-glutamate</name>
        <dbReference type="ChEBI" id="CHEBI:83900"/>
    </ligand>
</feature>
<dbReference type="Gene3D" id="3.40.1190.10">
    <property type="entry name" value="Mur-like, catalytic domain"/>
    <property type="match status" value="1"/>
</dbReference>
<organism evidence="13 14">
    <name type="scientific">Lentibacillus kimchii</name>
    <dbReference type="NCBI Taxonomy" id="1542911"/>
    <lineage>
        <taxon>Bacteria</taxon>
        <taxon>Bacillati</taxon>
        <taxon>Bacillota</taxon>
        <taxon>Bacilli</taxon>
        <taxon>Bacillales</taxon>
        <taxon>Bacillaceae</taxon>
        <taxon>Lentibacillus</taxon>
    </lineage>
</organism>
<sequence length="493" mass="54117">MKLQDLLEVLPFYYADGDISEIDINTVKADSRQVTEGSLFVCITGYTVDGHDFVEEAVKQGASAILSEKEVTASVPVIQVADTSRIMAKMAVRFYGYPTQQIPLIGVTGTNGKTTVTYLLESIFKEFEKKTGVIGTIQKKIGDNAYPVDNTTPDALSLQKTFQDMVDEHVETAIMEVSSHALDMGRVHGCDFDIAVFTNLSQDHLDYHHDMNDYLHAKSLLFAQLGNTYNSNQKKFAVINEDDAHSGFLKKSTAQHILTYGCGVDAQVRADNIYLDVMKTTFTLNTPAGSVLINSSLIGQFNVYNMLAASAAAISAGIPLAVIKKALDQMSGVSGRFEPVDGDQDYAVIVDYAHTPDSLENVLQTIRGFTKHNVYAVVGCGGDRDKAKRPVMASIALKYADQAIFTSDNPRTEAPLAILDDMAAGCQTDNYVIIENRREAISRAVNQGETGDIILIAGKGHETYQEIHHTQHHFDDREVAQEAIQSRNLKEDQ</sequence>
<keyword evidence="3 8" id="KW-0132">Cell division</keyword>
<dbReference type="EMBL" id="JBHTGR010000001">
    <property type="protein sequence ID" value="MFC7745716.1"/>
    <property type="molecule type" value="Genomic_DNA"/>
</dbReference>
<keyword evidence="14" id="KW-1185">Reference proteome</keyword>
<dbReference type="InterPro" id="IPR004101">
    <property type="entry name" value="Mur_ligase_C"/>
</dbReference>